<evidence type="ECO:0000256" key="1">
    <source>
        <dbReference type="ARBA" id="ARBA00004496"/>
    </source>
</evidence>
<evidence type="ECO:0000256" key="8">
    <source>
        <dbReference type="ARBA" id="ARBA00022927"/>
    </source>
</evidence>
<name>A0A7J6ADP6_AMEME</name>
<sequence length="494" mass="55628">MVSGISRSTHRCNGNRRSASTHGTSGCHGERFQQSHMMTSVCPDEVNSTEELESFEFLSHPEPSESAHSSEAVKDKARLRSRLVSTWNNVKYRGWTLKAKARLSKNSPVCMLGYTYHLCNEAEKQKFRCVFSSLFWMTYRRGFSSLHGSSLTSDSGWGCTLRSAQMLLAQALVLHTLPPGWTWPGARHQTRDDLELRHSRPLVLGLGRSQKVGQRRRSEGAILDEDEDWQESGHRRLVAWFGDTPSSPFSLHQLVELGRSSGQQAGDWYGPSFAAHMLRKAVAASEVSDLAVYVAQDCTVYVGDVMRLCGESRCELSLRFHSVIILVPVRLGGDTLNLVYVPYVKRLLQLKCCVGIIGGKPKHSLYFVGFQDDQLLYLDPHFCQAAVDVSRPNFPLESFHCKTARKLPFHRMDPSCTLGFYAKSKRDFEKLRSDLTKALTSSTDTYPIFTFMEGSGQDQHERLELTLEPEVQVSPKGKGRHRSKRSSADEFVLV</sequence>
<evidence type="ECO:0000256" key="6">
    <source>
        <dbReference type="ARBA" id="ARBA00022801"/>
    </source>
</evidence>
<organism evidence="15 16">
    <name type="scientific">Ameiurus melas</name>
    <name type="common">Black bullhead</name>
    <name type="synonym">Silurus melas</name>
    <dbReference type="NCBI Taxonomy" id="219545"/>
    <lineage>
        <taxon>Eukaryota</taxon>
        <taxon>Metazoa</taxon>
        <taxon>Chordata</taxon>
        <taxon>Craniata</taxon>
        <taxon>Vertebrata</taxon>
        <taxon>Euteleostomi</taxon>
        <taxon>Actinopterygii</taxon>
        <taxon>Neopterygii</taxon>
        <taxon>Teleostei</taxon>
        <taxon>Ostariophysi</taxon>
        <taxon>Siluriformes</taxon>
        <taxon>Ictaluridae</taxon>
        <taxon>Ameiurus</taxon>
    </lineage>
</organism>
<dbReference type="GO" id="GO:0000423">
    <property type="term" value="P:mitophagy"/>
    <property type="evidence" value="ECO:0007669"/>
    <property type="project" value="TreeGrafter"/>
</dbReference>
<dbReference type="GO" id="GO:0004197">
    <property type="term" value="F:cysteine-type endopeptidase activity"/>
    <property type="evidence" value="ECO:0007669"/>
    <property type="project" value="TreeGrafter"/>
</dbReference>
<dbReference type="InterPro" id="IPR046792">
    <property type="entry name" value="Peptidase_C54_cat"/>
</dbReference>
<evidence type="ECO:0000259" key="14">
    <source>
        <dbReference type="Pfam" id="PF03416"/>
    </source>
</evidence>
<evidence type="ECO:0000256" key="4">
    <source>
        <dbReference type="ARBA" id="ARBA00022490"/>
    </source>
</evidence>
<evidence type="ECO:0000256" key="7">
    <source>
        <dbReference type="ARBA" id="ARBA00022807"/>
    </source>
</evidence>
<evidence type="ECO:0000256" key="13">
    <source>
        <dbReference type="SAM" id="MobiDB-lite"/>
    </source>
</evidence>
<dbReference type="SUPFAM" id="SSF54001">
    <property type="entry name" value="Cysteine proteinases"/>
    <property type="match status" value="1"/>
</dbReference>
<feature type="compositionally biased region" description="Polar residues" evidence="13">
    <location>
        <begin position="15"/>
        <end position="24"/>
    </location>
</feature>
<accession>A0A7J6ADP6</accession>
<protein>
    <recommendedName>
        <fullName evidence="12">Cysteine protease</fullName>
        <ecNumber evidence="12">3.4.22.-</ecNumber>
    </recommendedName>
</protein>
<keyword evidence="6 12" id="KW-0378">Hydrolase</keyword>
<evidence type="ECO:0000256" key="10">
    <source>
        <dbReference type="ARBA" id="ARBA00029289"/>
    </source>
</evidence>
<dbReference type="PANTHER" id="PTHR22624">
    <property type="entry name" value="CYSTEINE PROTEASE ATG4"/>
    <property type="match status" value="1"/>
</dbReference>
<dbReference type="GO" id="GO:0035973">
    <property type="term" value="P:aggrephagy"/>
    <property type="evidence" value="ECO:0007669"/>
    <property type="project" value="TreeGrafter"/>
</dbReference>
<comment type="catalytic activity">
    <reaction evidence="10">
        <text>[protein]-C-terminal L-amino acid-glycyl-phosphatidylserine + H2O = [protein]-C-terminal L-amino acid-glycine + a 1,2-diacyl-sn-glycero-3-phospho-L-serine</text>
        <dbReference type="Rhea" id="RHEA:67576"/>
        <dbReference type="Rhea" id="RHEA-COMP:17324"/>
        <dbReference type="Rhea" id="RHEA-COMP:17326"/>
        <dbReference type="ChEBI" id="CHEBI:15377"/>
        <dbReference type="ChEBI" id="CHEBI:57262"/>
        <dbReference type="ChEBI" id="CHEBI:172940"/>
        <dbReference type="ChEBI" id="CHEBI:172942"/>
    </reaction>
    <physiologicalReaction direction="left-to-right" evidence="10">
        <dbReference type="Rhea" id="RHEA:67577"/>
    </physiologicalReaction>
</comment>
<dbReference type="GO" id="GO:0005737">
    <property type="term" value="C:cytoplasm"/>
    <property type="evidence" value="ECO:0007669"/>
    <property type="project" value="UniProtKB-SubCell"/>
</dbReference>
<evidence type="ECO:0000256" key="2">
    <source>
        <dbReference type="ARBA" id="ARBA00010958"/>
    </source>
</evidence>
<keyword evidence="16" id="KW-1185">Reference proteome</keyword>
<reference evidence="15 16" key="1">
    <citation type="submission" date="2020-02" db="EMBL/GenBank/DDBJ databases">
        <title>A chromosome-scale genome assembly of the black bullhead catfish (Ameiurus melas).</title>
        <authorList>
            <person name="Wen M."/>
            <person name="Zham M."/>
            <person name="Cabau C."/>
            <person name="Klopp C."/>
            <person name="Donnadieu C."/>
            <person name="Roques C."/>
            <person name="Bouchez O."/>
            <person name="Lampietro C."/>
            <person name="Jouanno E."/>
            <person name="Herpin A."/>
            <person name="Louis A."/>
            <person name="Berthelot C."/>
            <person name="Parey E."/>
            <person name="Roest-Crollius H."/>
            <person name="Braasch I."/>
            <person name="Postlethwait J."/>
            <person name="Robinson-Rechavi M."/>
            <person name="Echchiki A."/>
            <person name="Begum T."/>
            <person name="Montfort J."/>
            <person name="Schartl M."/>
            <person name="Bobe J."/>
            <person name="Guiguen Y."/>
        </authorList>
    </citation>
    <scope>NUCLEOTIDE SEQUENCE [LARGE SCALE GENOMIC DNA]</scope>
    <source>
        <strain evidence="15">M_S1</strain>
        <tissue evidence="15">Blood</tissue>
    </source>
</reference>
<comment type="subcellular location">
    <subcellularLocation>
        <location evidence="1 12">Cytoplasm</location>
    </subcellularLocation>
</comment>
<keyword evidence="7" id="KW-0788">Thiol protease</keyword>
<evidence type="ECO:0000256" key="9">
    <source>
        <dbReference type="ARBA" id="ARBA00023006"/>
    </source>
</evidence>
<dbReference type="PANTHER" id="PTHR22624:SF36">
    <property type="entry name" value="CYSTEINE PROTEASE ATG4D"/>
    <property type="match status" value="1"/>
</dbReference>
<evidence type="ECO:0000256" key="3">
    <source>
        <dbReference type="ARBA" id="ARBA00022448"/>
    </source>
</evidence>
<dbReference type="InterPro" id="IPR038765">
    <property type="entry name" value="Papain-like_cys_pep_sf"/>
</dbReference>
<dbReference type="GO" id="GO:0034727">
    <property type="term" value="P:piecemeal microautophagy of the nucleus"/>
    <property type="evidence" value="ECO:0007669"/>
    <property type="project" value="TreeGrafter"/>
</dbReference>
<dbReference type="EC" id="3.4.22.-" evidence="12"/>
<keyword evidence="5 12" id="KW-0645">Protease</keyword>
<dbReference type="Pfam" id="PF03416">
    <property type="entry name" value="Peptidase_C54"/>
    <property type="match status" value="1"/>
</dbReference>
<dbReference type="GO" id="GO:0015031">
    <property type="term" value="P:protein transport"/>
    <property type="evidence" value="ECO:0007669"/>
    <property type="project" value="UniProtKB-KW"/>
</dbReference>
<dbReference type="EMBL" id="JAAGNN010000014">
    <property type="protein sequence ID" value="KAF4080750.1"/>
    <property type="molecule type" value="Genomic_DNA"/>
</dbReference>
<proteinExistence type="inferred from homology"/>
<comment type="caution">
    <text evidence="15">The sequence shown here is derived from an EMBL/GenBank/DDBJ whole genome shotgun (WGS) entry which is preliminary data.</text>
</comment>
<keyword evidence="3" id="KW-0813">Transport</keyword>
<evidence type="ECO:0000256" key="11">
    <source>
        <dbReference type="ARBA" id="ARBA00029362"/>
    </source>
</evidence>
<feature type="domain" description="Peptidase C54 catalytic" evidence="14">
    <location>
        <begin position="125"/>
        <end position="432"/>
    </location>
</feature>
<comment type="function">
    <text evidence="12">Cysteine protease that plays a key role in autophagy by mediating both proteolytic activation and delipidation of ATG8 family proteins.</text>
</comment>
<dbReference type="GO" id="GO:0000045">
    <property type="term" value="P:autophagosome assembly"/>
    <property type="evidence" value="ECO:0007669"/>
    <property type="project" value="TreeGrafter"/>
</dbReference>
<evidence type="ECO:0000313" key="16">
    <source>
        <dbReference type="Proteomes" id="UP000593565"/>
    </source>
</evidence>
<dbReference type="Proteomes" id="UP000593565">
    <property type="component" value="Unassembled WGS sequence"/>
</dbReference>
<dbReference type="GO" id="GO:0019786">
    <property type="term" value="F:protein-phosphatidylethanolamide deconjugating activity"/>
    <property type="evidence" value="ECO:0007669"/>
    <property type="project" value="InterPro"/>
</dbReference>
<keyword evidence="4 12" id="KW-0963">Cytoplasm</keyword>
<comment type="similarity">
    <text evidence="2 12">Belongs to the peptidase C54 family.</text>
</comment>
<dbReference type="InterPro" id="IPR005078">
    <property type="entry name" value="Peptidase_C54"/>
</dbReference>
<keyword evidence="9 12" id="KW-0072">Autophagy</keyword>
<dbReference type="AlphaFoldDB" id="A0A7J6ADP6"/>
<feature type="region of interest" description="Disordered" evidence="13">
    <location>
        <begin position="472"/>
        <end position="494"/>
    </location>
</feature>
<comment type="catalytic activity">
    <reaction evidence="11">
        <text>[protein]-C-terminal L-amino acid-glycyl-phosphatidylethanolamide + H2O = [protein]-C-terminal L-amino acid-glycine + a 1,2-diacyl-sn-glycero-3-phosphoethanolamine</text>
        <dbReference type="Rhea" id="RHEA:67548"/>
        <dbReference type="Rhea" id="RHEA-COMP:17323"/>
        <dbReference type="Rhea" id="RHEA-COMP:17324"/>
        <dbReference type="ChEBI" id="CHEBI:15377"/>
        <dbReference type="ChEBI" id="CHEBI:64612"/>
        <dbReference type="ChEBI" id="CHEBI:172940"/>
        <dbReference type="ChEBI" id="CHEBI:172941"/>
    </reaction>
    <physiologicalReaction direction="left-to-right" evidence="11">
        <dbReference type="Rhea" id="RHEA:67549"/>
    </physiologicalReaction>
</comment>
<keyword evidence="8 12" id="KW-0653">Protein transport</keyword>
<feature type="region of interest" description="Disordered" evidence="13">
    <location>
        <begin position="1"/>
        <end position="30"/>
    </location>
</feature>
<dbReference type="GO" id="GO:0016485">
    <property type="term" value="P:protein processing"/>
    <property type="evidence" value="ECO:0007669"/>
    <property type="project" value="TreeGrafter"/>
</dbReference>
<evidence type="ECO:0000313" key="15">
    <source>
        <dbReference type="EMBL" id="KAF4080750.1"/>
    </source>
</evidence>
<gene>
    <name evidence="15" type="ORF">AMELA_G00174860</name>
</gene>
<evidence type="ECO:0000256" key="12">
    <source>
        <dbReference type="RuleBase" id="RU363115"/>
    </source>
</evidence>
<evidence type="ECO:0000256" key="5">
    <source>
        <dbReference type="ARBA" id="ARBA00022670"/>
    </source>
</evidence>